<name>A0A0X2NMC3_9CORY</name>
<dbReference type="SUPFAM" id="SSF46689">
    <property type="entry name" value="Homeodomain-like"/>
    <property type="match status" value="1"/>
</dbReference>
<evidence type="ECO:0000256" key="1">
    <source>
        <dbReference type="ARBA" id="ARBA00023015"/>
    </source>
</evidence>
<dbReference type="PROSITE" id="PS50977">
    <property type="entry name" value="HTH_TETR_2"/>
    <property type="match status" value="1"/>
</dbReference>
<gene>
    <name evidence="7" type="ORF">CVAR292_02009</name>
</gene>
<dbReference type="Pfam" id="PF02909">
    <property type="entry name" value="TetR_C_1"/>
    <property type="match status" value="1"/>
</dbReference>
<dbReference type="InterPro" id="IPR001647">
    <property type="entry name" value="HTH_TetR"/>
</dbReference>
<proteinExistence type="predicted"/>
<dbReference type="Gene3D" id="1.10.357.10">
    <property type="entry name" value="Tetracycline Repressor, domain 2"/>
    <property type="match status" value="1"/>
</dbReference>
<evidence type="ECO:0000256" key="5">
    <source>
        <dbReference type="SAM" id="MobiDB-lite"/>
    </source>
</evidence>
<dbReference type="RefSeq" id="WP_073884350.1">
    <property type="nucleotide sequence ID" value="NZ_DAMCIH010000010.1"/>
</dbReference>
<evidence type="ECO:0000256" key="3">
    <source>
        <dbReference type="ARBA" id="ARBA00023163"/>
    </source>
</evidence>
<reference evidence="8" key="1">
    <citation type="submission" date="2015-11" db="EMBL/GenBank/DDBJ databases">
        <authorList>
            <person name="Dugat-Bony E."/>
        </authorList>
    </citation>
    <scope>NUCLEOTIDE SEQUENCE [LARGE SCALE GENOMIC DNA]</scope>
    <source>
        <strain evidence="8">Mu292</strain>
    </source>
</reference>
<dbReference type="AlphaFoldDB" id="A0A0X2NMC3"/>
<dbReference type="Pfam" id="PF00440">
    <property type="entry name" value="TetR_N"/>
    <property type="match status" value="1"/>
</dbReference>
<organism evidence="7 8">
    <name type="scientific">Corynebacterium variabile</name>
    <dbReference type="NCBI Taxonomy" id="1727"/>
    <lineage>
        <taxon>Bacteria</taxon>
        <taxon>Bacillati</taxon>
        <taxon>Actinomycetota</taxon>
        <taxon>Actinomycetes</taxon>
        <taxon>Mycobacteriales</taxon>
        <taxon>Corynebacteriaceae</taxon>
        <taxon>Corynebacterium</taxon>
    </lineage>
</organism>
<feature type="compositionally biased region" description="Low complexity" evidence="5">
    <location>
        <begin position="202"/>
        <end position="234"/>
    </location>
</feature>
<feature type="domain" description="HTH tetR-type" evidence="6">
    <location>
        <begin position="17"/>
        <end position="77"/>
    </location>
</feature>
<dbReference type="PANTHER" id="PTHR30055:SF151">
    <property type="entry name" value="TRANSCRIPTIONAL REGULATORY PROTEIN"/>
    <property type="match status" value="1"/>
</dbReference>
<sequence length="258" mass="26500">MTGPQPGRRAGRPAKPLLNRELIADAALDLVTADGTDGLTMKSLAGRLGVSVSSLYNHIAGKADLLTSVQDAVMSRVDASAFDSVADGPGLAEALRTWSHSYRQVFADYPSLVPLIATMPVSGAPATRRMYDAVSAGLLAAGVPTAQVVPVIVAFESFLYGSAMDVHAPAGIFYSRPGEQDAPSFRAVVESFTAQVDAGEDAAPSSASSTPASSTPASSTPASSTPASSSSASPNPYADQPFEWGLDALVARTLTLLD</sequence>
<accession>A0A0X2NMC3</accession>
<dbReference type="OrthoDB" id="3432043at2"/>
<evidence type="ECO:0000256" key="2">
    <source>
        <dbReference type="ARBA" id="ARBA00023125"/>
    </source>
</evidence>
<dbReference type="InterPro" id="IPR009057">
    <property type="entry name" value="Homeodomain-like_sf"/>
</dbReference>
<dbReference type="GO" id="GO:0045892">
    <property type="term" value="P:negative regulation of DNA-templated transcription"/>
    <property type="evidence" value="ECO:0007669"/>
    <property type="project" value="InterPro"/>
</dbReference>
<feature type="DNA-binding region" description="H-T-H motif" evidence="4">
    <location>
        <begin position="40"/>
        <end position="59"/>
    </location>
</feature>
<keyword evidence="2 4" id="KW-0238">DNA-binding</keyword>
<dbReference type="EMBL" id="FAUH01000013">
    <property type="protein sequence ID" value="CUU66662.1"/>
    <property type="molecule type" value="Genomic_DNA"/>
</dbReference>
<dbReference type="InterPro" id="IPR036271">
    <property type="entry name" value="Tet_transcr_reg_TetR-rel_C_sf"/>
</dbReference>
<dbReference type="InterPro" id="IPR004111">
    <property type="entry name" value="Repressor_TetR_C"/>
</dbReference>
<dbReference type="InterPro" id="IPR050109">
    <property type="entry name" value="HTH-type_TetR-like_transc_reg"/>
</dbReference>
<keyword evidence="8" id="KW-1185">Reference proteome</keyword>
<evidence type="ECO:0000313" key="7">
    <source>
        <dbReference type="EMBL" id="CUU66662.1"/>
    </source>
</evidence>
<dbReference type="SUPFAM" id="SSF48498">
    <property type="entry name" value="Tetracyclin repressor-like, C-terminal domain"/>
    <property type="match status" value="1"/>
</dbReference>
<dbReference type="PANTHER" id="PTHR30055">
    <property type="entry name" value="HTH-TYPE TRANSCRIPTIONAL REGULATOR RUTR"/>
    <property type="match status" value="1"/>
</dbReference>
<keyword evidence="1" id="KW-0805">Transcription regulation</keyword>
<dbReference type="Proteomes" id="UP000182498">
    <property type="component" value="Unassembled WGS sequence"/>
</dbReference>
<dbReference type="PRINTS" id="PR00455">
    <property type="entry name" value="HTHTETR"/>
</dbReference>
<keyword evidence="3" id="KW-0804">Transcription</keyword>
<evidence type="ECO:0000256" key="4">
    <source>
        <dbReference type="PROSITE-ProRule" id="PRU00335"/>
    </source>
</evidence>
<evidence type="ECO:0000259" key="6">
    <source>
        <dbReference type="PROSITE" id="PS50977"/>
    </source>
</evidence>
<dbReference type="GO" id="GO:0000976">
    <property type="term" value="F:transcription cis-regulatory region binding"/>
    <property type="evidence" value="ECO:0007669"/>
    <property type="project" value="TreeGrafter"/>
</dbReference>
<evidence type="ECO:0000313" key="8">
    <source>
        <dbReference type="Proteomes" id="UP000182498"/>
    </source>
</evidence>
<dbReference type="GO" id="GO:0003700">
    <property type="term" value="F:DNA-binding transcription factor activity"/>
    <property type="evidence" value="ECO:0007669"/>
    <property type="project" value="TreeGrafter"/>
</dbReference>
<feature type="region of interest" description="Disordered" evidence="5">
    <location>
        <begin position="199"/>
        <end position="237"/>
    </location>
</feature>
<protein>
    <submittedName>
        <fullName evidence="7">Transcriptional regulator, TetR family</fullName>
    </submittedName>
</protein>